<reference evidence="2" key="1">
    <citation type="submission" date="2020-10" db="EMBL/GenBank/DDBJ databases">
        <authorList>
            <person name="Gilroy R."/>
        </authorList>
    </citation>
    <scope>NUCLEOTIDE SEQUENCE</scope>
    <source>
        <strain evidence="2">6276</strain>
    </source>
</reference>
<name>A0A9D1JLN5_9BACT</name>
<dbReference type="EMBL" id="DVIU01000003">
    <property type="protein sequence ID" value="HIS35013.1"/>
    <property type="molecule type" value="Genomic_DNA"/>
</dbReference>
<feature type="transmembrane region" description="Helical" evidence="1">
    <location>
        <begin position="165"/>
        <end position="187"/>
    </location>
</feature>
<accession>A0A9D1JLN5</accession>
<gene>
    <name evidence="2" type="ORF">IAC10_00075</name>
</gene>
<feature type="non-terminal residue" evidence="2">
    <location>
        <position position="1"/>
    </location>
</feature>
<sequence>SYSYSFVTLVGESHTFGEKQDNYAYLTYTDRVEHNGGGLFAGTYAWDRIETVDEFISENEGWQNVYSGAIIDVNVGSEITEEGKAALKGKKWVLRFAETSYSLNSGYGSVTSFSTLVGDVTILRLKFETDGVVYNLGVVDNKQTGSDKPVNNEWISAELSDNFKLILSIILLVLALLLLLPLFRLLFKGISKLIHKKERGNSSGRDLDKMSREEVEKELDKIDWNSDFWKNIDGTDGG</sequence>
<dbReference type="AlphaFoldDB" id="A0A9D1JLN5"/>
<evidence type="ECO:0000313" key="2">
    <source>
        <dbReference type="EMBL" id="HIS35013.1"/>
    </source>
</evidence>
<comment type="caution">
    <text evidence="2">The sequence shown here is derived from an EMBL/GenBank/DDBJ whole genome shotgun (WGS) entry which is preliminary data.</text>
</comment>
<keyword evidence="1" id="KW-0812">Transmembrane</keyword>
<evidence type="ECO:0000313" key="3">
    <source>
        <dbReference type="Proteomes" id="UP000823928"/>
    </source>
</evidence>
<keyword evidence="1" id="KW-1133">Transmembrane helix</keyword>
<proteinExistence type="predicted"/>
<protein>
    <submittedName>
        <fullName evidence="2">Uncharacterized protein</fullName>
    </submittedName>
</protein>
<evidence type="ECO:0000256" key="1">
    <source>
        <dbReference type="SAM" id="Phobius"/>
    </source>
</evidence>
<organism evidence="2 3">
    <name type="scientific">Candidatus Scatousia excrementigallinarum</name>
    <dbReference type="NCBI Taxonomy" id="2840935"/>
    <lineage>
        <taxon>Bacteria</taxon>
        <taxon>Candidatus Scatousia</taxon>
    </lineage>
</organism>
<reference evidence="2" key="2">
    <citation type="journal article" date="2021" name="PeerJ">
        <title>Extensive microbial diversity within the chicken gut microbiome revealed by metagenomics and culture.</title>
        <authorList>
            <person name="Gilroy R."/>
            <person name="Ravi A."/>
            <person name="Getino M."/>
            <person name="Pursley I."/>
            <person name="Horton D.L."/>
            <person name="Alikhan N.F."/>
            <person name="Baker D."/>
            <person name="Gharbi K."/>
            <person name="Hall N."/>
            <person name="Watson M."/>
            <person name="Adriaenssens E.M."/>
            <person name="Foster-Nyarko E."/>
            <person name="Jarju S."/>
            <person name="Secka A."/>
            <person name="Antonio M."/>
            <person name="Oren A."/>
            <person name="Chaudhuri R.R."/>
            <person name="La Ragione R."/>
            <person name="Hildebrand F."/>
            <person name="Pallen M.J."/>
        </authorList>
    </citation>
    <scope>NUCLEOTIDE SEQUENCE</scope>
    <source>
        <strain evidence="2">6276</strain>
    </source>
</reference>
<keyword evidence="1" id="KW-0472">Membrane</keyword>
<dbReference type="Proteomes" id="UP000823928">
    <property type="component" value="Unassembled WGS sequence"/>
</dbReference>